<accession>A0ABU0E6K7</accession>
<dbReference type="EMBL" id="JAUSUR010000006">
    <property type="protein sequence ID" value="MDQ0362344.1"/>
    <property type="molecule type" value="Genomic_DNA"/>
</dbReference>
<keyword evidence="3" id="KW-1185">Reference proteome</keyword>
<sequence>MFSRKIEIRAKELEDKLDEHPLIVDVREPDEYSSGHISGAINVPLGEVDNYRPEQEVYLVCHSGRRSRAAALILQHKGFEAKSMAGGMLEWEGPIEEDK</sequence>
<dbReference type="Proteomes" id="UP001230220">
    <property type="component" value="Unassembled WGS sequence"/>
</dbReference>
<reference evidence="2 3" key="1">
    <citation type="submission" date="2023-07" db="EMBL/GenBank/DDBJ databases">
        <title>Genomic Encyclopedia of Type Strains, Phase IV (KMG-IV): sequencing the most valuable type-strain genomes for metagenomic binning, comparative biology and taxonomic classification.</title>
        <authorList>
            <person name="Goeker M."/>
        </authorList>
    </citation>
    <scope>NUCLEOTIDE SEQUENCE [LARGE SCALE GENOMIC DNA]</scope>
    <source>
        <strain evidence="2 3">DSM 16784</strain>
    </source>
</reference>
<gene>
    <name evidence="2" type="ORF">J2S15_003098</name>
</gene>
<protein>
    <submittedName>
        <fullName evidence="2">Rhodanese-related sulfurtransferase</fullName>
    </submittedName>
</protein>
<dbReference type="SUPFAM" id="SSF52821">
    <property type="entry name" value="Rhodanese/Cell cycle control phosphatase"/>
    <property type="match status" value="1"/>
</dbReference>
<dbReference type="PANTHER" id="PTHR43031">
    <property type="entry name" value="FAD-DEPENDENT OXIDOREDUCTASE"/>
    <property type="match status" value="1"/>
</dbReference>
<feature type="domain" description="Rhodanese" evidence="1">
    <location>
        <begin position="17"/>
        <end position="97"/>
    </location>
</feature>
<name>A0ABU0E6K7_9FIRM</name>
<evidence type="ECO:0000313" key="2">
    <source>
        <dbReference type="EMBL" id="MDQ0362344.1"/>
    </source>
</evidence>
<comment type="caution">
    <text evidence="2">The sequence shown here is derived from an EMBL/GenBank/DDBJ whole genome shotgun (WGS) entry which is preliminary data.</text>
</comment>
<dbReference type="PROSITE" id="PS50206">
    <property type="entry name" value="RHODANESE_3"/>
    <property type="match status" value="1"/>
</dbReference>
<organism evidence="2 3">
    <name type="scientific">Breznakia pachnodae</name>
    <dbReference type="NCBI Taxonomy" id="265178"/>
    <lineage>
        <taxon>Bacteria</taxon>
        <taxon>Bacillati</taxon>
        <taxon>Bacillota</taxon>
        <taxon>Erysipelotrichia</taxon>
        <taxon>Erysipelotrichales</taxon>
        <taxon>Erysipelotrichaceae</taxon>
        <taxon>Breznakia</taxon>
    </lineage>
</organism>
<dbReference type="RefSeq" id="WP_307409878.1">
    <property type="nucleotide sequence ID" value="NZ_JAUSUR010000006.1"/>
</dbReference>
<dbReference type="CDD" id="cd00158">
    <property type="entry name" value="RHOD"/>
    <property type="match status" value="1"/>
</dbReference>
<dbReference type="PANTHER" id="PTHR43031:SF18">
    <property type="entry name" value="RHODANESE-RELATED SULFURTRANSFERASES"/>
    <property type="match status" value="1"/>
</dbReference>
<dbReference type="InterPro" id="IPR050229">
    <property type="entry name" value="GlpE_sulfurtransferase"/>
</dbReference>
<dbReference type="Pfam" id="PF00581">
    <property type="entry name" value="Rhodanese"/>
    <property type="match status" value="1"/>
</dbReference>
<dbReference type="SMART" id="SM00450">
    <property type="entry name" value="RHOD"/>
    <property type="match status" value="1"/>
</dbReference>
<evidence type="ECO:0000313" key="3">
    <source>
        <dbReference type="Proteomes" id="UP001230220"/>
    </source>
</evidence>
<dbReference type="InterPro" id="IPR001763">
    <property type="entry name" value="Rhodanese-like_dom"/>
</dbReference>
<proteinExistence type="predicted"/>
<evidence type="ECO:0000259" key="1">
    <source>
        <dbReference type="PROSITE" id="PS50206"/>
    </source>
</evidence>
<dbReference type="InterPro" id="IPR036873">
    <property type="entry name" value="Rhodanese-like_dom_sf"/>
</dbReference>
<dbReference type="Gene3D" id="3.40.250.10">
    <property type="entry name" value="Rhodanese-like domain"/>
    <property type="match status" value="1"/>
</dbReference>